<organism evidence="2">
    <name type="scientific">Kitasatospora sp. CMC57</name>
    <dbReference type="NCBI Taxonomy" id="3231513"/>
    <lineage>
        <taxon>Bacteria</taxon>
        <taxon>Bacillati</taxon>
        <taxon>Actinomycetota</taxon>
        <taxon>Actinomycetes</taxon>
        <taxon>Kitasatosporales</taxon>
        <taxon>Streptomycetaceae</taxon>
        <taxon>Kitasatospora</taxon>
    </lineage>
</organism>
<evidence type="ECO:0000256" key="1">
    <source>
        <dbReference type="SAM" id="MobiDB-lite"/>
    </source>
</evidence>
<dbReference type="InterPro" id="IPR043777">
    <property type="entry name" value="DUF5719"/>
</dbReference>
<dbReference type="EMBL" id="AP035881">
    <property type="protein sequence ID" value="BFP47724.1"/>
    <property type="molecule type" value="Genomic_DNA"/>
</dbReference>
<feature type="region of interest" description="Disordered" evidence="1">
    <location>
        <begin position="108"/>
        <end position="133"/>
    </location>
</feature>
<feature type="compositionally biased region" description="Low complexity" evidence="1">
    <location>
        <begin position="108"/>
        <end position="131"/>
    </location>
</feature>
<dbReference type="RefSeq" id="WP_407990026.1">
    <property type="nucleotide sequence ID" value="NZ_AP035881.2"/>
</dbReference>
<proteinExistence type="predicted"/>
<name>A0AB33K2M3_9ACTN</name>
<accession>A0AB33K2M3</accession>
<protein>
    <submittedName>
        <fullName evidence="2">DUF5719 family protein</fullName>
    </submittedName>
</protein>
<dbReference type="Pfam" id="PF18986">
    <property type="entry name" value="DUF5719"/>
    <property type="match status" value="1"/>
</dbReference>
<gene>
    <name evidence="2" type="ORF">KCMC57_40920</name>
</gene>
<dbReference type="AlphaFoldDB" id="A0AB33K2M3"/>
<reference evidence="2" key="1">
    <citation type="submission" date="2024-07" db="EMBL/GenBank/DDBJ databases">
        <title>Complete genome sequences of cellulolytic bacteria, Kitasatospora sp. CMC57 and Streptomyces sp. CMC78, isolated from Japanese agricultural soil.</title>
        <authorList>
            <person name="Hashimoto T."/>
            <person name="Ito M."/>
            <person name="Iwamoto M."/>
            <person name="Fukahori D."/>
            <person name="Shoda T."/>
            <person name="Sakoda M."/>
            <person name="Morohoshi T."/>
            <person name="Mitsuboshi M."/>
            <person name="Nishizawa T."/>
        </authorList>
    </citation>
    <scope>NUCLEOTIDE SEQUENCE</scope>
    <source>
        <strain evidence="2">CMC57</strain>
    </source>
</reference>
<sequence>MKKPTLKTPGFKAPDLKVLGGSRTGTSLLAGAVVLGVVFGIAELRPPADTAGAATGGATSAQVERTVKVCPQPLQNLTGVTTLSLFTPPGGSATGGYGALQDVASRTPAAAPAPAAPASTAPSAGPSADPANTAPADARVALAKVGTPISGPAQNGDVAPGTIATGTGSYAPGFAVGQTTVVTDQQGLGLSGINCTPSDTSFWFSGASTAGDRVDYVSLVNAESIGAVVDLKFFGDKGPLEVQGADGLTLAPGSSQAVRLPSLVKDQKDLAIHVVARSGRVGAGLHAADGNKGADWVPASADPAPIQVLPGLVGDATAAHLVVAAPGEDDADLKVQVSGKNGWFTPAGFETVHVKAGMVTAVDLGQITRTEPGALRLSPSDPAHPTPIVATLRVDRSQNGKSDAAWITGATPINKRGSLADNRGGGATTVFLTATGEAAAKVRVTSSAGSSAGTPTSKDVDIPAGATVALPAPDPAGLNGTFGLTVESVSGGPVAAARMLLLPLKDVPMFTIQSIPDDHSTVSVPHAAPDPAVLLR</sequence>
<evidence type="ECO:0000313" key="2">
    <source>
        <dbReference type="EMBL" id="BFP47724.1"/>
    </source>
</evidence>